<protein>
    <submittedName>
        <fullName evidence="2">Uncharacterized protein</fullName>
    </submittedName>
</protein>
<keyword evidence="3" id="KW-1185">Reference proteome</keyword>
<evidence type="ECO:0000313" key="2">
    <source>
        <dbReference type="EMBL" id="KAI5073447.1"/>
    </source>
</evidence>
<feature type="compositionally biased region" description="Low complexity" evidence="1">
    <location>
        <begin position="14"/>
        <end position="31"/>
    </location>
</feature>
<organism evidence="2 3">
    <name type="scientific">Adiantum capillus-veneris</name>
    <name type="common">Maidenhair fern</name>
    <dbReference type="NCBI Taxonomy" id="13818"/>
    <lineage>
        <taxon>Eukaryota</taxon>
        <taxon>Viridiplantae</taxon>
        <taxon>Streptophyta</taxon>
        <taxon>Embryophyta</taxon>
        <taxon>Tracheophyta</taxon>
        <taxon>Polypodiopsida</taxon>
        <taxon>Polypodiidae</taxon>
        <taxon>Polypodiales</taxon>
        <taxon>Pteridineae</taxon>
        <taxon>Pteridaceae</taxon>
        <taxon>Vittarioideae</taxon>
        <taxon>Adiantum</taxon>
    </lineage>
</organism>
<reference evidence="2" key="1">
    <citation type="submission" date="2021-01" db="EMBL/GenBank/DDBJ databases">
        <title>Adiantum capillus-veneris genome.</title>
        <authorList>
            <person name="Fang Y."/>
            <person name="Liao Q."/>
        </authorList>
    </citation>
    <scope>NUCLEOTIDE SEQUENCE</scope>
    <source>
        <strain evidence="2">H3</strain>
        <tissue evidence="2">Leaf</tissue>
    </source>
</reference>
<feature type="region of interest" description="Disordered" evidence="1">
    <location>
        <begin position="14"/>
        <end position="40"/>
    </location>
</feature>
<dbReference type="EMBL" id="JABFUD020000011">
    <property type="protein sequence ID" value="KAI5073447.1"/>
    <property type="molecule type" value="Genomic_DNA"/>
</dbReference>
<dbReference type="PANTHER" id="PTHR33132">
    <property type="entry name" value="OSJNBB0118P14.9 PROTEIN"/>
    <property type="match status" value="1"/>
</dbReference>
<comment type="caution">
    <text evidence="2">The sequence shown here is derived from an EMBL/GenBank/DDBJ whole genome shotgun (WGS) entry which is preliminary data.</text>
</comment>
<accession>A0A9D4ZGS0</accession>
<dbReference type="AlphaFoldDB" id="A0A9D4ZGS0"/>
<name>A0A9D4ZGS0_ADICA</name>
<proteinExistence type="predicted"/>
<evidence type="ECO:0000313" key="3">
    <source>
        <dbReference type="Proteomes" id="UP000886520"/>
    </source>
</evidence>
<sequence>MARFCKAFIIPNLSASTPTFSSSSAASSNAADQPDSRRPKRYIMESCAGGSSSPRCANNGKQVCLCAPTTHVGSFRCRFHRSSSFSKLDRASSSLSAPTNTSPNPTPSSDTQCQ</sequence>
<dbReference type="PANTHER" id="PTHR33132:SF135">
    <property type="entry name" value="OS02G0799700 PROTEIN"/>
    <property type="match status" value="1"/>
</dbReference>
<feature type="region of interest" description="Disordered" evidence="1">
    <location>
        <begin position="90"/>
        <end position="114"/>
    </location>
</feature>
<dbReference type="Proteomes" id="UP000886520">
    <property type="component" value="Chromosome 11"/>
</dbReference>
<gene>
    <name evidence="2" type="ORF">GOP47_0011460</name>
</gene>
<evidence type="ECO:0000256" key="1">
    <source>
        <dbReference type="SAM" id="MobiDB-lite"/>
    </source>
</evidence>